<dbReference type="KEGG" id="tva:5465505"/>
<dbReference type="Proteomes" id="UP000001542">
    <property type="component" value="Unassembled WGS sequence"/>
</dbReference>
<keyword evidence="1" id="KW-1133">Transmembrane helix</keyword>
<dbReference type="AlphaFoldDB" id="A2DHY5"/>
<name>A2DHY5_TRIV3</name>
<keyword evidence="1" id="KW-0812">Transmembrane</keyword>
<dbReference type="VEuPathDB" id="TrichDB:TVAG_402290"/>
<dbReference type="SMR" id="A2DHY5"/>
<evidence type="ECO:0000313" key="2">
    <source>
        <dbReference type="EMBL" id="EAY19974.1"/>
    </source>
</evidence>
<protein>
    <submittedName>
        <fullName evidence="2">Uncharacterized protein</fullName>
    </submittedName>
</protein>
<feature type="transmembrane region" description="Helical" evidence="1">
    <location>
        <begin position="14"/>
        <end position="35"/>
    </location>
</feature>
<keyword evidence="1" id="KW-0472">Membrane</keyword>
<sequence length="78" mass="9106">MAYGADKSKLIPSIYFTSFIFQGLCIWFYVTLAIFHELLEKLLEEDKERPNSEEYEKIPPIRFFENTGSSNNGNSLYT</sequence>
<keyword evidence="3" id="KW-1185">Reference proteome</keyword>
<dbReference type="VEuPathDB" id="TrichDB:TVAGG3_0271840"/>
<evidence type="ECO:0000313" key="3">
    <source>
        <dbReference type="Proteomes" id="UP000001542"/>
    </source>
</evidence>
<accession>A2DHY5</accession>
<reference evidence="2" key="2">
    <citation type="journal article" date="2007" name="Science">
        <title>Draft genome sequence of the sexually transmitted pathogen Trichomonas vaginalis.</title>
        <authorList>
            <person name="Carlton J.M."/>
            <person name="Hirt R.P."/>
            <person name="Silva J.C."/>
            <person name="Delcher A.L."/>
            <person name="Schatz M."/>
            <person name="Zhao Q."/>
            <person name="Wortman J.R."/>
            <person name="Bidwell S.L."/>
            <person name="Alsmark U.C.M."/>
            <person name="Besteiro S."/>
            <person name="Sicheritz-Ponten T."/>
            <person name="Noel C.J."/>
            <person name="Dacks J.B."/>
            <person name="Foster P.G."/>
            <person name="Simillion C."/>
            <person name="Van de Peer Y."/>
            <person name="Miranda-Saavedra D."/>
            <person name="Barton G.J."/>
            <person name="Westrop G.D."/>
            <person name="Mueller S."/>
            <person name="Dessi D."/>
            <person name="Fiori P.L."/>
            <person name="Ren Q."/>
            <person name="Paulsen I."/>
            <person name="Zhang H."/>
            <person name="Bastida-Corcuera F.D."/>
            <person name="Simoes-Barbosa A."/>
            <person name="Brown M.T."/>
            <person name="Hayes R.D."/>
            <person name="Mukherjee M."/>
            <person name="Okumura C.Y."/>
            <person name="Schneider R."/>
            <person name="Smith A.J."/>
            <person name="Vanacova S."/>
            <person name="Villalvazo M."/>
            <person name="Haas B.J."/>
            <person name="Pertea M."/>
            <person name="Feldblyum T.V."/>
            <person name="Utterback T.R."/>
            <person name="Shu C.L."/>
            <person name="Osoegawa K."/>
            <person name="de Jong P.J."/>
            <person name="Hrdy I."/>
            <person name="Horvathova L."/>
            <person name="Zubacova Z."/>
            <person name="Dolezal P."/>
            <person name="Malik S.B."/>
            <person name="Logsdon J.M. Jr."/>
            <person name="Henze K."/>
            <person name="Gupta A."/>
            <person name="Wang C.C."/>
            <person name="Dunne R.L."/>
            <person name="Upcroft J.A."/>
            <person name="Upcroft P."/>
            <person name="White O."/>
            <person name="Salzberg S.L."/>
            <person name="Tang P."/>
            <person name="Chiu C.-H."/>
            <person name="Lee Y.-S."/>
            <person name="Embley T.M."/>
            <person name="Coombs G.H."/>
            <person name="Mottram J.C."/>
            <person name="Tachezy J."/>
            <person name="Fraser-Liggett C.M."/>
            <person name="Johnson P.J."/>
        </authorList>
    </citation>
    <scope>NUCLEOTIDE SEQUENCE [LARGE SCALE GENOMIC DNA]</scope>
    <source>
        <strain evidence="2">G3</strain>
    </source>
</reference>
<gene>
    <name evidence="2" type="ORF">TVAG_402290</name>
</gene>
<organism evidence="2 3">
    <name type="scientific">Trichomonas vaginalis (strain ATCC PRA-98 / G3)</name>
    <dbReference type="NCBI Taxonomy" id="412133"/>
    <lineage>
        <taxon>Eukaryota</taxon>
        <taxon>Metamonada</taxon>
        <taxon>Parabasalia</taxon>
        <taxon>Trichomonadida</taxon>
        <taxon>Trichomonadidae</taxon>
        <taxon>Trichomonas</taxon>
    </lineage>
</organism>
<evidence type="ECO:0000256" key="1">
    <source>
        <dbReference type="SAM" id="Phobius"/>
    </source>
</evidence>
<dbReference type="InParanoid" id="A2DHY5"/>
<reference evidence="2" key="1">
    <citation type="submission" date="2006-10" db="EMBL/GenBank/DDBJ databases">
        <authorList>
            <person name="Amadeo P."/>
            <person name="Zhao Q."/>
            <person name="Wortman J."/>
            <person name="Fraser-Liggett C."/>
            <person name="Carlton J."/>
        </authorList>
    </citation>
    <scope>NUCLEOTIDE SEQUENCE</scope>
    <source>
        <strain evidence="2">G3</strain>
    </source>
</reference>
<dbReference type="RefSeq" id="XP_001580960.1">
    <property type="nucleotide sequence ID" value="XM_001580910.1"/>
</dbReference>
<dbReference type="EMBL" id="DS113202">
    <property type="protein sequence ID" value="EAY19974.1"/>
    <property type="molecule type" value="Genomic_DNA"/>
</dbReference>
<proteinExistence type="predicted"/>